<name>I2F6Y7_9BACT</name>
<feature type="transmembrane region" description="Helical" evidence="1">
    <location>
        <begin position="12"/>
        <end position="37"/>
    </location>
</feature>
<dbReference type="AlphaFoldDB" id="I2F6Y7"/>
<proteinExistence type="predicted"/>
<feature type="transmembrane region" description="Helical" evidence="1">
    <location>
        <begin position="377"/>
        <end position="398"/>
    </location>
</feature>
<dbReference type="Pfam" id="PF07690">
    <property type="entry name" value="MFS_1"/>
    <property type="match status" value="1"/>
</dbReference>
<feature type="transmembrane region" description="Helical" evidence="1">
    <location>
        <begin position="279"/>
        <end position="297"/>
    </location>
</feature>
<dbReference type="PANTHER" id="PTHR23526">
    <property type="entry name" value="INTEGRAL MEMBRANE TRANSPORT PROTEIN-RELATED"/>
    <property type="match status" value="1"/>
</dbReference>
<keyword evidence="1" id="KW-0472">Membrane</keyword>
<feature type="transmembrane region" description="Helical" evidence="1">
    <location>
        <begin position="43"/>
        <end position="65"/>
    </location>
</feature>
<evidence type="ECO:0000313" key="2">
    <source>
        <dbReference type="EMBL" id="AFK07690.1"/>
    </source>
</evidence>
<feature type="transmembrane region" description="Helical" evidence="1">
    <location>
        <begin position="340"/>
        <end position="365"/>
    </location>
</feature>
<dbReference type="Proteomes" id="UP000002881">
    <property type="component" value="Chromosome"/>
</dbReference>
<dbReference type="EMBL" id="CP003532">
    <property type="protein sequence ID" value="AFK07690.1"/>
    <property type="molecule type" value="Genomic_DNA"/>
</dbReference>
<dbReference type="InterPro" id="IPR052528">
    <property type="entry name" value="Sugar_transport-like"/>
</dbReference>
<dbReference type="PANTHER" id="PTHR23526:SF2">
    <property type="entry name" value="MAJOR FACILITATOR SUPERFAMILY (MFS) PROFILE DOMAIN-CONTAINING PROTEIN"/>
    <property type="match status" value="1"/>
</dbReference>
<evidence type="ECO:0000313" key="3">
    <source>
        <dbReference type="Proteomes" id="UP000002881"/>
    </source>
</evidence>
<feature type="transmembrane region" description="Helical" evidence="1">
    <location>
        <begin position="166"/>
        <end position="189"/>
    </location>
</feature>
<gene>
    <name evidence="2" type="ORF">Theba_2049</name>
</gene>
<accession>I2F6Y7</accession>
<keyword evidence="3" id="KW-1185">Reference proteome</keyword>
<dbReference type="GO" id="GO:0022857">
    <property type="term" value="F:transmembrane transporter activity"/>
    <property type="evidence" value="ECO:0007669"/>
    <property type="project" value="InterPro"/>
</dbReference>
<protein>
    <submittedName>
        <fullName evidence="2">Major Facilitator Superfamily transporter</fullName>
    </submittedName>
</protein>
<reference evidence="2 3" key="1">
    <citation type="journal article" date="2012" name="Genome Biol. Evol.">
        <title>Genome Sequence of the Mesophilic Thermotogales Bacterium Mesotoga prima MesG1.Ag.4.2 Reveals the Largest Thermotogales Genome To Date.</title>
        <authorList>
            <person name="Zhaxybayeva O."/>
            <person name="Swithers K.S."/>
            <person name="Foght J."/>
            <person name="Green A.G."/>
            <person name="Bruce D."/>
            <person name="Detter C."/>
            <person name="Han S."/>
            <person name="Teshima H."/>
            <person name="Han J."/>
            <person name="Woyke T."/>
            <person name="Pitluck S."/>
            <person name="Nolan M."/>
            <person name="Ivanova N."/>
            <person name="Pati A."/>
            <person name="Land M.L."/>
            <person name="Dlutek M."/>
            <person name="Doolittle W.F."/>
            <person name="Noll K.M."/>
            <person name="Nesbo C.L."/>
        </authorList>
    </citation>
    <scope>NUCLEOTIDE SEQUENCE [LARGE SCALE GENOMIC DNA]</scope>
    <source>
        <strain evidence="3">mesG1.Ag.4.2</strain>
    </source>
</reference>
<dbReference type="STRING" id="660470.Theba_2049"/>
<feature type="transmembrane region" description="Helical" evidence="1">
    <location>
        <begin position="103"/>
        <end position="122"/>
    </location>
</feature>
<dbReference type="HOGENOM" id="CLU_025379_2_1_0"/>
<evidence type="ECO:0000256" key="1">
    <source>
        <dbReference type="SAM" id="Phobius"/>
    </source>
</evidence>
<dbReference type="eggNOG" id="COG2814">
    <property type="taxonomic scope" value="Bacteria"/>
</dbReference>
<dbReference type="InterPro" id="IPR036259">
    <property type="entry name" value="MFS_trans_sf"/>
</dbReference>
<feature type="transmembrane region" description="Helical" evidence="1">
    <location>
        <begin position="248"/>
        <end position="267"/>
    </location>
</feature>
<dbReference type="Gene3D" id="1.20.1250.20">
    <property type="entry name" value="MFS general substrate transporter like domains"/>
    <property type="match status" value="2"/>
</dbReference>
<feature type="transmembrane region" description="Helical" evidence="1">
    <location>
        <begin position="219"/>
        <end position="236"/>
    </location>
</feature>
<keyword evidence="1" id="KW-0812">Transmembrane</keyword>
<keyword evidence="1" id="KW-1133">Transmembrane helix</keyword>
<feature type="transmembrane region" description="Helical" evidence="1">
    <location>
        <begin position="303"/>
        <end position="328"/>
    </location>
</feature>
<sequence length="449" mass="49664">MDRNSQTRILSVFEGAIYNGFFLITQGFLGTGLALEFGASEPVIALIGVLPSVSQLIQLIAPFILRLVGNRKKAMMICASAGRLSTAFIPVTLALGINKQSLLLVILAFFSFAASLAGNFWVSIIRDVVPPDKSARFFSLRNVIFTITNMLITLLYSFILDHSSGKTGFVIITTMGAVSALVSLVLLGLHNDPPHEISYGSGLFKAVTRDKKFMTYLRFYSFWSFSIAIASPFFAYHELVNMELDYSFLSLLNIFSSTLTMVFYLLWGRIADRIGGQAVLEFGILGAFLKTFLWLFMDRGTVYLLYIDTFIGTASWSAINLCLFTTMLELLNGVDAETYYALLSFSNGASALAGSLVGGVLAFYLNKFTWTLGGHTFFGIQILFLVTLVLRGVSFLLLKRVKTKKVVSVPGMVFNSAVVIANRLAARPREFIEVMIEKNKSRRRSDNSD</sequence>
<feature type="transmembrane region" description="Helical" evidence="1">
    <location>
        <begin position="77"/>
        <end position="97"/>
    </location>
</feature>
<feature type="transmembrane region" description="Helical" evidence="1">
    <location>
        <begin position="143"/>
        <end position="160"/>
    </location>
</feature>
<dbReference type="KEGG" id="mpg:Theba_2049"/>
<dbReference type="SUPFAM" id="SSF103473">
    <property type="entry name" value="MFS general substrate transporter"/>
    <property type="match status" value="1"/>
</dbReference>
<dbReference type="InterPro" id="IPR011701">
    <property type="entry name" value="MFS"/>
</dbReference>
<organism evidence="2 3">
    <name type="scientific">Mesotoga prima MesG1.Ag.4.2</name>
    <dbReference type="NCBI Taxonomy" id="660470"/>
    <lineage>
        <taxon>Bacteria</taxon>
        <taxon>Thermotogati</taxon>
        <taxon>Thermotogota</taxon>
        <taxon>Thermotogae</taxon>
        <taxon>Kosmotogales</taxon>
        <taxon>Kosmotogaceae</taxon>
        <taxon>Mesotoga</taxon>
    </lineage>
</organism>